<evidence type="ECO:0000256" key="2">
    <source>
        <dbReference type="ARBA" id="ARBA00022771"/>
    </source>
</evidence>
<dbReference type="Proteomes" id="UP001159042">
    <property type="component" value="Unassembled WGS sequence"/>
</dbReference>
<dbReference type="EMBL" id="JANEYG010000001">
    <property type="protein sequence ID" value="KAJ8925383.1"/>
    <property type="molecule type" value="Genomic_DNA"/>
</dbReference>
<keyword evidence="3" id="KW-0862">Zinc</keyword>
<name>A0AAV8WG97_9CUCU</name>
<keyword evidence="8" id="KW-1185">Reference proteome</keyword>
<evidence type="ECO:0000313" key="8">
    <source>
        <dbReference type="Proteomes" id="UP001159042"/>
    </source>
</evidence>
<dbReference type="SMART" id="SM00980">
    <property type="entry name" value="THAP"/>
    <property type="match status" value="1"/>
</dbReference>
<evidence type="ECO:0000256" key="1">
    <source>
        <dbReference type="ARBA" id="ARBA00022723"/>
    </source>
</evidence>
<accession>A0AAV8WG97</accession>
<keyword evidence="1" id="KW-0479">Metal-binding</keyword>
<dbReference type="InterPro" id="IPR006612">
    <property type="entry name" value="THAP_Znf"/>
</dbReference>
<evidence type="ECO:0000256" key="5">
    <source>
        <dbReference type="PROSITE-ProRule" id="PRU00309"/>
    </source>
</evidence>
<feature type="domain" description="THAP-type" evidence="6">
    <location>
        <begin position="1"/>
        <end position="104"/>
    </location>
</feature>
<dbReference type="SUPFAM" id="SSF57716">
    <property type="entry name" value="Glucocorticoid receptor-like (DNA-binding domain)"/>
    <property type="match status" value="1"/>
</dbReference>
<keyword evidence="4 5" id="KW-0238">DNA-binding</keyword>
<reference evidence="7 8" key="1">
    <citation type="journal article" date="2023" name="Insect Mol. Biol.">
        <title>Genome sequencing provides insights into the evolution of gene families encoding plant cell wall-degrading enzymes in longhorned beetles.</title>
        <authorList>
            <person name="Shin N.R."/>
            <person name="Okamura Y."/>
            <person name="Kirsch R."/>
            <person name="Pauchet Y."/>
        </authorList>
    </citation>
    <scope>NUCLEOTIDE SEQUENCE [LARGE SCALE GENOMIC DNA]</scope>
    <source>
        <strain evidence="7">EAD_L_NR</strain>
    </source>
</reference>
<evidence type="ECO:0000259" key="6">
    <source>
        <dbReference type="PROSITE" id="PS50950"/>
    </source>
</evidence>
<evidence type="ECO:0000313" key="7">
    <source>
        <dbReference type="EMBL" id="KAJ8925383.1"/>
    </source>
</evidence>
<organism evidence="7 8">
    <name type="scientific">Exocentrus adspersus</name>
    <dbReference type="NCBI Taxonomy" id="1586481"/>
    <lineage>
        <taxon>Eukaryota</taxon>
        <taxon>Metazoa</taxon>
        <taxon>Ecdysozoa</taxon>
        <taxon>Arthropoda</taxon>
        <taxon>Hexapoda</taxon>
        <taxon>Insecta</taxon>
        <taxon>Pterygota</taxon>
        <taxon>Neoptera</taxon>
        <taxon>Endopterygota</taxon>
        <taxon>Coleoptera</taxon>
        <taxon>Polyphaga</taxon>
        <taxon>Cucujiformia</taxon>
        <taxon>Chrysomeloidea</taxon>
        <taxon>Cerambycidae</taxon>
        <taxon>Lamiinae</taxon>
        <taxon>Acanthocinini</taxon>
        <taxon>Exocentrus</taxon>
    </lineage>
</organism>
<dbReference type="AlphaFoldDB" id="A0AAV8WG97"/>
<comment type="caution">
    <text evidence="7">The sequence shown here is derived from an EMBL/GenBank/DDBJ whole genome shotgun (WGS) entry which is preliminary data.</text>
</comment>
<evidence type="ECO:0000256" key="3">
    <source>
        <dbReference type="ARBA" id="ARBA00022833"/>
    </source>
</evidence>
<dbReference type="PROSITE" id="PS50950">
    <property type="entry name" value="ZF_THAP"/>
    <property type="match status" value="1"/>
</dbReference>
<dbReference type="GO" id="GO:0003677">
    <property type="term" value="F:DNA binding"/>
    <property type="evidence" value="ECO:0007669"/>
    <property type="project" value="UniProtKB-UniRule"/>
</dbReference>
<keyword evidence="2 5" id="KW-0863">Zinc-finger</keyword>
<dbReference type="GO" id="GO:0008270">
    <property type="term" value="F:zinc ion binding"/>
    <property type="evidence" value="ECO:0007669"/>
    <property type="project" value="UniProtKB-KW"/>
</dbReference>
<protein>
    <recommendedName>
        <fullName evidence="6">THAP-type domain-containing protein</fullName>
    </recommendedName>
</protein>
<sequence length="142" mass="16136">MTSGTNCYCCVPHCRSWAKRDKDKQLSFHQIPKKNSGKVYLETDAGRVLVDRQKAWIYMVGSGKPVTPYMKVCSLHFLPTDYFHKRPNANSRGQLKKTAVPSQNLPTCPKELSRESFIYIIDLNSKVPEQATREATEEGKAL</sequence>
<proteinExistence type="predicted"/>
<evidence type="ECO:0000256" key="4">
    <source>
        <dbReference type="ARBA" id="ARBA00023125"/>
    </source>
</evidence>
<gene>
    <name evidence="7" type="ORF">NQ315_009214</name>
</gene>
<dbReference type="Pfam" id="PF05485">
    <property type="entry name" value="THAP"/>
    <property type="match status" value="1"/>
</dbReference>